<dbReference type="Proteomes" id="UP000001880">
    <property type="component" value="Chromosome"/>
</dbReference>
<name>D0LPL8_HALO1</name>
<proteinExistence type="predicted"/>
<accession>D0LPL8</accession>
<dbReference type="Gene3D" id="3.30.1380.10">
    <property type="match status" value="1"/>
</dbReference>
<organism evidence="3 4">
    <name type="scientific">Haliangium ochraceum (strain DSM 14365 / JCM 11303 / SMP-2)</name>
    <dbReference type="NCBI Taxonomy" id="502025"/>
    <lineage>
        <taxon>Bacteria</taxon>
        <taxon>Pseudomonadati</taxon>
        <taxon>Myxococcota</taxon>
        <taxon>Polyangia</taxon>
        <taxon>Haliangiales</taxon>
        <taxon>Kofleriaceae</taxon>
        <taxon>Haliangium</taxon>
    </lineage>
</organism>
<gene>
    <name evidence="3" type="ordered locus">Hoch_2857</name>
</gene>
<evidence type="ECO:0000313" key="3">
    <source>
        <dbReference type="EMBL" id="ACY15381.1"/>
    </source>
</evidence>
<dbReference type="HOGENOM" id="CLU_518532_0_0_7"/>
<protein>
    <recommendedName>
        <fullName evidence="2">Peptidase M15C domain-containing protein</fullName>
    </recommendedName>
</protein>
<dbReference type="InterPro" id="IPR039561">
    <property type="entry name" value="Peptidase_M15C"/>
</dbReference>
<evidence type="ECO:0000313" key="4">
    <source>
        <dbReference type="Proteomes" id="UP000001880"/>
    </source>
</evidence>
<dbReference type="GO" id="GO:0008233">
    <property type="term" value="F:peptidase activity"/>
    <property type="evidence" value="ECO:0007669"/>
    <property type="project" value="InterPro"/>
</dbReference>
<dbReference type="KEGG" id="hoh:Hoch_2857"/>
<feature type="region of interest" description="Disordered" evidence="1">
    <location>
        <begin position="1"/>
        <end position="111"/>
    </location>
</feature>
<dbReference type="Pfam" id="PF13539">
    <property type="entry name" value="Peptidase_M15_4"/>
    <property type="match status" value="1"/>
</dbReference>
<sequence>MGGRVAVGHSARVPNHERREQGNAEYEPAAQRRPQQPTPGEVTRTSRLASSDAGPVPRWPRNAEAQPQPATSAERTPWRERLRPHLDAALGGMSRPAREDDAAGAVADEPGVDSADTVALTVEWRGSFGADISARLRVQGRNGRGADWVTLVEDAEVRDPDGVAGDGSAKLAQVFTLDRYAAYRVTFSPLAEEPDDRYRHTRAVQRVDASASAATLTRRLDVHRWNRKNVDDVWSARGIDPDKADDVVRASLFGRTVRVNQAVAPRVAQTNARYETLDEATKQEIGASLFMTGGYAVRTTRDGGYSNHSVGYAIDVNFHARTKQNHHFNSREMPLLTKLVEPVVQTDPAFATFAIRRDTGMDQLRAAQVFNERFPAYLANLLDLGEDAALLEQSLYMEKNLAYYEAYFRELRQQKARELFERVDGKMLREAIAAQTDPDKKAQLQLVLANWKALRAWLFGVTVRDKREKQDKRIVGMIPLHEDVLRLFLETGWDWGGDWRHEKDYMHFEDRQALAQVQLSGGTVP</sequence>
<feature type="domain" description="Peptidase M15C" evidence="2">
    <location>
        <begin position="475"/>
        <end position="509"/>
    </location>
</feature>
<dbReference type="InterPro" id="IPR009045">
    <property type="entry name" value="Zn_M74/Hedgehog-like"/>
</dbReference>
<dbReference type="EMBL" id="CP001804">
    <property type="protein sequence ID" value="ACY15381.1"/>
    <property type="molecule type" value="Genomic_DNA"/>
</dbReference>
<dbReference type="STRING" id="502025.Hoch_2857"/>
<dbReference type="AlphaFoldDB" id="D0LPL8"/>
<evidence type="ECO:0000259" key="2">
    <source>
        <dbReference type="Pfam" id="PF13539"/>
    </source>
</evidence>
<feature type="compositionally biased region" description="Basic and acidic residues" evidence="1">
    <location>
        <begin position="76"/>
        <end position="86"/>
    </location>
</feature>
<keyword evidence="4" id="KW-1185">Reference proteome</keyword>
<evidence type="ECO:0000256" key="1">
    <source>
        <dbReference type="SAM" id="MobiDB-lite"/>
    </source>
</evidence>
<dbReference type="SUPFAM" id="SSF55166">
    <property type="entry name" value="Hedgehog/DD-peptidase"/>
    <property type="match status" value="1"/>
</dbReference>
<reference evidence="3 4" key="1">
    <citation type="journal article" date="2010" name="Stand. Genomic Sci.">
        <title>Complete genome sequence of Haliangium ochraceum type strain (SMP-2).</title>
        <authorList>
            <consortium name="US DOE Joint Genome Institute (JGI-PGF)"/>
            <person name="Ivanova N."/>
            <person name="Daum C."/>
            <person name="Lang E."/>
            <person name="Abt B."/>
            <person name="Kopitz M."/>
            <person name="Saunders E."/>
            <person name="Lapidus A."/>
            <person name="Lucas S."/>
            <person name="Glavina Del Rio T."/>
            <person name="Nolan M."/>
            <person name="Tice H."/>
            <person name="Copeland A."/>
            <person name="Cheng J.F."/>
            <person name="Chen F."/>
            <person name="Bruce D."/>
            <person name="Goodwin L."/>
            <person name="Pitluck S."/>
            <person name="Mavromatis K."/>
            <person name="Pati A."/>
            <person name="Mikhailova N."/>
            <person name="Chen A."/>
            <person name="Palaniappan K."/>
            <person name="Land M."/>
            <person name="Hauser L."/>
            <person name="Chang Y.J."/>
            <person name="Jeffries C.D."/>
            <person name="Detter J.C."/>
            <person name="Brettin T."/>
            <person name="Rohde M."/>
            <person name="Goker M."/>
            <person name="Bristow J."/>
            <person name="Markowitz V."/>
            <person name="Eisen J.A."/>
            <person name="Hugenholtz P."/>
            <person name="Kyrpides N.C."/>
            <person name="Klenk H.P."/>
        </authorList>
    </citation>
    <scope>NUCLEOTIDE SEQUENCE [LARGE SCALE GENOMIC DNA]</scope>
    <source>
        <strain evidence="4">DSM 14365 / CIP 107738 / JCM 11303 / AJ 13395 / SMP-2</strain>
    </source>
</reference>